<evidence type="ECO:0000313" key="3">
    <source>
        <dbReference type="Proteomes" id="UP000729402"/>
    </source>
</evidence>
<name>A0A8J6BTP4_ZIZPA</name>
<keyword evidence="3" id="KW-1185">Reference proteome</keyword>
<reference evidence="2" key="1">
    <citation type="journal article" date="2021" name="bioRxiv">
        <title>Whole Genome Assembly and Annotation of Northern Wild Rice, Zizania palustris L., Supports a Whole Genome Duplication in the Zizania Genus.</title>
        <authorList>
            <person name="Haas M."/>
            <person name="Kono T."/>
            <person name="Macchietto M."/>
            <person name="Millas R."/>
            <person name="McGilp L."/>
            <person name="Shao M."/>
            <person name="Duquette J."/>
            <person name="Hirsch C.N."/>
            <person name="Kimball J."/>
        </authorList>
    </citation>
    <scope>NUCLEOTIDE SEQUENCE</scope>
    <source>
        <tissue evidence="2">Fresh leaf tissue</tissue>
    </source>
</reference>
<comment type="caution">
    <text evidence="2">The sequence shown here is derived from an EMBL/GenBank/DDBJ whole genome shotgun (WGS) entry which is preliminary data.</text>
</comment>
<accession>A0A8J6BTP4</accession>
<protein>
    <submittedName>
        <fullName evidence="2">Uncharacterized protein</fullName>
    </submittedName>
</protein>
<evidence type="ECO:0000313" key="2">
    <source>
        <dbReference type="EMBL" id="KAG8095159.1"/>
    </source>
</evidence>
<organism evidence="2 3">
    <name type="scientific">Zizania palustris</name>
    <name type="common">Northern wild rice</name>
    <dbReference type="NCBI Taxonomy" id="103762"/>
    <lineage>
        <taxon>Eukaryota</taxon>
        <taxon>Viridiplantae</taxon>
        <taxon>Streptophyta</taxon>
        <taxon>Embryophyta</taxon>
        <taxon>Tracheophyta</taxon>
        <taxon>Spermatophyta</taxon>
        <taxon>Magnoliopsida</taxon>
        <taxon>Liliopsida</taxon>
        <taxon>Poales</taxon>
        <taxon>Poaceae</taxon>
        <taxon>BOP clade</taxon>
        <taxon>Oryzoideae</taxon>
        <taxon>Oryzeae</taxon>
        <taxon>Zizaniinae</taxon>
        <taxon>Zizania</taxon>
    </lineage>
</organism>
<gene>
    <name evidence="2" type="ORF">GUJ93_ZPchr0012g20071</name>
</gene>
<dbReference type="AlphaFoldDB" id="A0A8J6BTP4"/>
<dbReference type="EMBL" id="JAAALK010000080">
    <property type="protein sequence ID" value="KAG8095159.1"/>
    <property type="molecule type" value="Genomic_DNA"/>
</dbReference>
<proteinExistence type="predicted"/>
<sequence>MISLFNPEVSGSDLLDNLSETSANRAGELDYAAGGWRGAASSACSRAQLRQAAAKTEGEDFGEEPRLDASRSKRAAA</sequence>
<feature type="region of interest" description="Disordered" evidence="1">
    <location>
        <begin position="48"/>
        <end position="77"/>
    </location>
</feature>
<dbReference type="Proteomes" id="UP000729402">
    <property type="component" value="Unassembled WGS sequence"/>
</dbReference>
<reference evidence="2" key="2">
    <citation type="submission" date="2021-02" db="EMBL/GenBank/DDBJ databases">
        <authorList>
            <person name="Kimball J.A."/>
            <person name="Haas M.W."/>
            <person name="Macchietto M."/>
            <person name="Kono T."/>
            <person name="Duquette J."/>
            <person name="Shao M."/>
        </authorList>
    </citation>
    <scope>NUCLEOTIDE SEQUENCE</scope>
    <source>
        <tissue evidence="2">Fresh leaf tissue</tissue>
    </source>
</reference>
<evidence type="ECO:0000256" key="1">
    <source>
        <dbReference type="SAM" id="MobiDB-lite"/>
    </source>
</evidence>